<dbReference type="AlphaFoldDB" id="A0A067P7W7"/>
<evidence type="ECO:0000256" key="1">
    <source>
        <dbReference type="SAM" id="MobiDB-lite"/>
    </source>
</evidence>
<name>A0A067P7W7_9AGAM</name>
<dbReference type="EMBL" id="KL197753">
    <property type="protein sequence ID" value="KDQ50963.1"/>
    <property type="molecule type" value="Genomic_DNA"/>
</dbReference>
<keyword evidence="3" id="KW-1185">Reference proteome</keyword>
<dbReference type="InParanoid" id="A0A067P7W7"/>
<evidence type="ECO:0000313" key="2">
    <source>
        <dbReference type="EMBL" id="KDQ50963.1"/>
    </source>
</evidence>
<evidence type="ECO:0000313" key="3">
    <source>
        <dbReference type="Proteomes" id="UP000027265"/>
    </source>
</evidence>
<protein>
    <submittedName>
        <fullName evidence="2">Uncharacterized protein</fullName>
    </submittedName>
</protein>
<gene>
    <name evidence="2" type="ORF">JAAARDRAFT_41593</name>
</gene>
<sequence length="88" mass="9746">MSTSHPADETRSTSSFRLASQDVPSLTEAFRDRPGDLEVESVTSSTISDQPGPGRTLERWMTLTSALWTKWRGWVAERGGRGPNAIMH</sequence>
<dbReference type="Proteomes" id="UP000027265">
    <property type="component" value="Unassembled WGS sequence"/>
</dbReference>
<accession>A0A067P7W7</accession>
<feature type="compositionally biased region" description="Polar residues" evidence="1">
    <location>
        <begin position="12"/>
        <end position="24"/>
    </location>
</feature>
<organism evidence="2 3">
    <name type="scientific">Jaapia argillacea MUCL 33604</name>
    <dbReference type="NCBI Taxonomy" id="933084"/>
    <lineage>
        <taxon>Eukaryota</taxon>
        <taxon>Fungi</taxon>
        <taxon>Dikarya</taxon>
        <taxon>Basidiomycota</taxon>
        <taxon>Agaricomycotina</taxon>
        <taxon>Agaricomycetes</taxon>
        <taxon>Agaricomycetidae</taxon>
        <taxon>Jaapiales</taxon>
        <taxon>Jaapiaceae</taxon>
        <taxon>Jaapia</taxon>
    </lineage>
</organism>
<feature type="region of interest" description="Disordered" evidence="1">
    <location>
        <begin position="1"/>
        <end position="56"/>
    </location>
</feature>
<proteinExistence type="predicted"/>
<feature type="compositionally biased region" description="Basic and acidic residues" evidence="1">
    <location>
        <begin position="1"/>
        <end position="11"/>
    </location>
</feature>
<reference evidence="3" key="1">
    <citation type="journal article" date="2014" name="Proc. Natl. Acad. Sci. U.S.A.">
        <title>Extensive sampling of basidiomycete genomes demonstrates inadequacy of the white-rot/brown-rot paradigm for wood decay fungi.</title>
        <authorList>
            <person name="Riley R."/>
            <person name="Salamov A.A."/>
            <person name="Brown D.W."/>
            <person name="Nagy L.G."/>
            <person name="Floudas D."/>
            <person name="Held B.W."/>
            <person name="Levasseur A."/>
            <person name="Lombard V."/>
            <person name="Morin E."/>
            <person name="Otillar R."/>
            <person name="Lindquist E.A."/>
            <person name="Sun H."/>
            <person name="LaButti K.M."/>
            <person name="Schmutz J."/>
            <person name="Jabbour D."/>
            <person name="Luo H."/>
            <person name="Baker S.E."/>
            <person name="Pisabarro A.G."/>
            <person name="Walton J.D."/>
            <person name="Blanchette R.A."/>
            <person name="Henrissat B."/>
            <person name="Martin F."/>
            <person name="Cullen D."/>
            <person name="Hibbett D.S."/>
            <person name="Grigoriev I.V."/>
        </authorList>
    </citation>
    <scope>NUCLEOTIDE SEQUENCE [LARGE SCALE GENOMIC DNA]</scope>
    <source>
        <strain evidence="3">MUCL 33604</strain>
    </source>
</reference>
<dbReference type="HOGENOM" id="CLU_2469414_0_0_1"/>